<comment type="caution">
    <text evidence="2">The sequence shown here is derived from an EMBL/GenBank/DDBJ whole genome shotgun (WGS) entry which is preliminary data.</text>
</comment>
<dbReference type="EMBL" id="RQGG01000003">
    <property type="protein sequence ID" value="TGL57009.1"/>
    <property type="molecule type" value="Genomic_DNA"/>
</dbReference>
<feature type="region of interest" description="Disordered" evidence="1">
    <location>
        <begin position="148"/>
        <end position="173"/>
    </location>
</feature>
<evidence type="ECO:0000256" key="1">
    <source>
        <dbReference type="SAM" id="MobiDB-lite"/>
    </source>
</evidence>
<accession>A0A4R9JZ58</accession>
<dbReference type="OrthoDB" id="328734at2"/>
<dbReference type="AlphaFoldDB" id="A0A4R9JZ58"/>
<proteinExistence type="predicted"/>
<dbReference type="RefSeq" id="WP_135617160.1">
    <property type="nucleotide sequence ID" value="NZ_RQGG01000003.1"/>
</dbReference>
<protein>
    <submittedName>
        <fullName evidence="2">HEAT repeat domain-containing protein</fullName>
    </submittedName>
</protein>
<keyword evidence="3" id="KW-1185">Reference proteome</keyword>
<name>A0A4R9JZ58_9LEPT</name>
<evidence type="ECO:0000313" key="3">
    <source>
        <dbReference type="Proteomes" id="UP000297609"/>
    </source>
</evidence>
<evidence type="ECO:0000313" key="2">
    <source>
        <dbReference type="EMBL" id="TGL57009.1"/>
    </source>
</evidence>
<organism evidence="2 3">
    <name type="scientific">Leptospira kemamanensis</name>
    <dbReference type="NCBI Taxonomy" id="2484942"/>
    <lineage>
        <taxon>Bacteria</taxon>
        <taxon>Pseudomonadati</taxon>
        <taxon>Spirochaetota</taxon>
        <taxon>Spirochaetia</taxon>
        <taxon>Leptospirales</taxon>
        <taxon>Leptospiraceae</taxon>
        <taxon>Leptospira</taxon>
    </lineage>
</organism>
<reference evidence="2" key="1">
    <citation type="journal article" date="2019" name="PLoS Negl. Trop. Dis.">
        <title>Revisiting the worldwide diversity of Leptospira species in the environment.</title>
        <authorList>
            <person name="Vincent A.T."/>
            <person name="Schiettekatte O."/>
            <person name="Bourhy P."/>
            <person name="Veyrier F.J."/>
            <person name="Picardeau M."/>
        </authorList>
    </citation>
    <scope>NUCLEOTIDE SEQUENCE [LARGE SCALE GENOMIC DNA]</scope>
    <source>
        <strain evidence="2">201702454</strain>
    </source>
</reference>
<dbReference type="Proteomes" id="UP000297609">
    <property type="component" value="Unassembled WGS sequence"/>
</dbReference>
<sequence>MKQYLLQFIIATLCVFSINPIEANDLDIQKYQRIKEILSNSHHQEESEVYQERISKVTDVPLPYLIQIAQSKDNYVFIRARAIRLLELYQNQTSQSALETTIEDTNENTHLRKLAIQTYSKFSKIDTNKQTQFIKKFESDKELGPVTKFSKKIKQNPKHNQIDQKKLKQMNRK</sequence>
<gene>
    <name evidence="2" type="ORF">EHQ59_00135</name>
</gene>